<dbReference type="Pfam" id="PF09983">
    <property type="entry name" value="JetD_C"/>
    <property type="match status" value="1"/>
</dbReference>
<protein>
    <recommendedName>
        <fullName evidence="1">Wadjet protein JetD C-terminal domain-containing protein</fullName>
    </recommendedName>
</protein>
<evidence type="ECO:0000259" key="1">
    <source>
        <dbReference type="Pfam" id="PF09983"/>
    </source>
</evidence>
<organism evidence="2 3">
    <name type="scientific">Candidatus Afipia apatlaquensis</name>
    <dbReference type="NCBI Taxonomy" id="2712852"/>
    <lineage>
        <taxon>Bacteria</taxon>
        <taxon>Pseudomonadati</taxon>
        <taxon>Pseudomonadota</taxon>
        <taxon>Alphaproteobacteria</taxon>
        <taxon>Hyphomicrobiales</taxon>
        <taxon>Nitrobacteraceae</taxon>
        <taxon>Afipia</taxon>
    </lineage>
</organism>
<dbReference type="EMBL" id="JAAMRR010001431">
    <property type="protein sequence ID" value="NGX98924.1"/>
    <property type="molecule type" value="Genomic_DNA"/>
</dbReference>
<comment type="caution">
    <text evidence="2">The sequence shown here is derived from an EMBL/GenBank/DDBJ whole genome shotgun (WGS) entry which is preliminary data.</text>
</comment>
<dbReference type="Proteomes" id="UP000480266">
    <property type="component" value="Unassembled WGS sequence"/>
</dbReference>
<gene>
    <name evidence="2" type="ORF">G4V63_28095</name>
</gene>
<dbReference type="AlphaFoldDB" id="A0A7C9RJH4"/>
<reference evidence="2" key="1">
    <citation type="submission" date="2020-02" db="EMBL/GenBank/DDBJ databases">
        <title>Draft genome sequence of Candidatus Afipia apatlaquensis IBT-C3, a potential strain for decolorization of textile dyes.</title>
        <authorList>
            <person name="Sanchez-Reyes A."/>
            <person name="Breton-Deval L."/>
            <person name="Mangelson H."/>
            <person name="Sanchez-Flores A."/>
        </authorList>
    </citation>
    <scope>NUCLEOTIDE SEQUENCE [LARGE SCALE GENOMIC DNA]</scope>
    <source>
        <strain evidence="2">IBT-C3</strain>
    </source>
</reference>
<accession>A0A7C9RJH4</accession>
<evidence type="ECO:0000313" key="3">
    <source>
        <dbReference type="Proteomes" id="UP000480266"/>
    </source>
</evidence>
<name>A0A7C9RJH4_9BRAD</name>
<feature type="domain" description="Wadjet protein JetD C-terminal" evidence="1">
    <location>
        <begin position="291"/>
        <end position="316"/>
    </location>
</feature>
<keyword evidence="3" id="KW-1185">Reference proteome</keyword>
<sequence>MLGTALDRLDKSLPEDRKNAVRVRIDENTAPEIFKAETSADREIAWHVLDVLAEAGIGTIEYRRAARHGSREDRLPVFKISTALANEDRLRAFYGRPRPGLRYLDEWRGLVQSSDLSDSAKSIIAGLPVVVPGRSAADVFHRLISIRDRHDHGENLYLREVSSRTFWGLSKILDNRSHLIAALVGLEECPYPQRPVHLDVYFVGAYSWMLFIENRTSFERAIRDSSGALLEGRSSPYAGAALIYSSGFMGTAGRMRKPSGSKVFFCLDAVSNASEVEAFNVAFYSDVDANSAFWGDLDHAGMAILSSVRTNFPSAQAWEPGYAPMLARLDAGEGHAPEEAKKAGQKPVASTGCSYADSVLIPALTKHGRFIDQE</sequence>
<dbReference type="InterPro" id="IPR024534">
    <property type="entry name" value="JetD_C"/>
</dbReference>
<evidence type="ECO:0000313" key="2">
    <source>
        <dbReference type="EMBL" id="NGX98924.1"/>
    </source>
</evidence>
<proteinExistence type="predicted"/>